<feature type="region of interest" description="Disordered" evidence="1">
    <location>
        <begin position="1"/>
        <end position="20"/>
    </location>
</feature>
<comment type="caution">
    <text evidence="3">The sequence shown here is derived from an EMBL/GenBank/DDBJ whole genome shotgun (WGS) entry which is preliminary data.</text>
</comment>
<protein>
    <recommendedName>
        <fullName evidence="2">2EXR domain-containing protein</fullName>
    </recommendedName>
</protein>
<organism evidence="3 4">
    <name type="scientific">Diaporthe australafricana</name>
    <dbReference type="NCBI Taxonomy" id="127596"/>
    <lineage>
        <taxon>Eukaryota</taxon>
        <taxon>Fungi</taxon>
        <taxon>Dikarya</taxon>
        <taxon>Ascomycota</taxon>
        <taxon>Pezizomycotina</taxon>
        <taxon>Sordariomycetes</taxon>
        <taxon>Sordariomycetidae</taxon>
        <taxon>Diaporthales</taxon>
        <taxon>Diaporthaceae</taxon>
        <taxon>Diaporthe</taxon>
    </lineage>
</organism>
<dbReference type="Proteomes" id="UP001583177">
    <property type="component" value="Unassembled WGS sequence"/>
</dbReference>
<feature type="domain" description="2EXR" evidence="2">
    <location>
        <begin position="31"/>
        <end position="96"/>
    </location>
</feature>
<dbReference type="EMBL" id="JAWRVE010000217">
    <property type="protein sequence ID" value="KAL1848529.1"/>
    <property type="molecule type" value="Genomic_DNA"/>
</dbReference>
<sequence length="358" mass="41530">MPVKRSMSSRAQKSSEANSDPIAEAATTLDRFSELPTELRLLIWEQALLEASRDRYILLYDNRVVPFRRFISPLLLASRESRGCARAFYHVKVNVHAVPDCLRHNEDLEDLASDLNKKTHWDRLTNSYEIVNGVIENYLTEDPMWGFRLIRVDLEQHWSNYVTWVLRGIGQHRVRKVRDSGPSTGAFYISPEHDLFLCSYEFGTNFCIDIKMAILEQDHPGANDIFCRHISAKLPIAACQQVYTSVYVKPPQYPKDCIFHDDRVIWLNWGSRFLNSGEASAKNVRRRWKTTAFPNLGAYYALEINQLEEYFGFLARLTDPSEVGEPLQLRKWIWQERDGGKKRVLVDEERSTNGQNRG</sequence>
<reference evidence="3 4" key="1">
    <citation type="journal article" date="2024" name="IMA Fungus">
        <title>IMA Genome - F19 : A genome assembly and annotation guide to empower mycologists, including annotated draft genome sequences of Ceratocystis pirilliformis, Diaporthe australafricana, Fusarium ophioides, Paecilomyces lecythidis, and Sporothrix stenoceras.</title>
        <authorList>
            <person name="Aylward J."/>
            <person name="Wilson A.M."/>
            <person name="Visagie C.M."/>
            <person name="Spraker J."/>
            <person name="Barnes I."/>
            <person name="Buitendag C."/>
            <person name="Ceriani C."/>
            <person name="Del Mar Angel L."/>
            <person name="du Plessis D."/>
            <person name="Fuchs T."/>
            <person name="Gasser K."/>
            <person name="Kramer D."/>
            <person name="Li W."/>
            <person name="Munsamy K."/>
            <person name="Piso A."/>
            <person name="Price J.L."/>
            <person name="Sonnekus B."/>
            <person name="Thomas C."/>
            <person name="van der Nest A."/>
            <person name="van Dijk A."/>
            <person name="van Heerden A."/>
            <person name="van Vuuren N."/>
            <person name="Yilmaz N."/>
            <person name="Duong T.A."/>
            <person name="van der Merwe N.A."/>
            <person name="Wingfield M.J."/>
            <person name="Wingfield B.D."/>
        </authorList>
    </citation>
    <scope>NUCLEOTIDE SEQUENCE [LARGE SCALE GENOMIC DNA]</scope>
    <source>
        <strain evidence="3 4">CMW 18300</strain>
    </source>
</reference>
<gene>
    <name evidence="3" type="ORF">Daus18300_013582</name>
</gene>
<dbReference type="InterPro" id="IPR045518">
    <property type="entry name" value="2EXR"/>
</dbReference>
<keyword evidence="4" id="KW-1185">Reference proteome</keyword>
<accession>A0ABR3VYI4</accession>
<evidence type="ECO:0000313" key="4">
    <source>
        <dbReference type="Proteomes" id="UP001583177"/>
    </source>
</evidence>
<dbReference type="Pfam" id="PF20150">
    <property type="entry name" value="2EXR"/>
    <property type="match status" value="1"/>
</dbReference>
<name>A0ABR3VYI4_9PEZI</name>
<evidence type="ECO:0000259" key="2">
    <source>
        <dbReference type="Pfam" id="PF20150"/>
    </source>
</evidence>
<evidence type="ECO:0000313" key="3">
    <source>
        <dbReference type="EMBL" id="KAL1848529.1"/>
    </source>
</evidence>
<feature type="compositionally biased region" description="Polar residues" evidence="1">
    <location>
        <begin position="1"/>
        <end position="18"/>
    </location>
</feature>
<evidence type="ECO:0000256" key="1">
    <source>
        <dbReference type="SAM" id="MobiDB-lite"/>
    </source>
</evidence>
<proteinExistence type="predicted"/>